<name>A0A811UET2_CERCA</name>
<evidence type="ECO:0000313" key="1">
    <source>
        <dbReference type="EMBL" id="CAD6997429.1"/>
    </source>
</evidence>
<dbReference type="EMBL" id="CAJHJT010000012">
    <property type="protein sequence ID" value="CAD6997429.1"/>
    <property type="molecule type" value="Genomic_DNA"/>
</dbReference>
<comment type="caution">
    <text evidence="1">The sequence shown here is derived from an EMBL/GenBank/DDBJ whole genome shotgun (WGS) entry which is preliminary data.</text>
</comment>
<dbReference type="AlphaFoldDB" id="A0A811UET2"/>
<sequence length="129" mass="14235">MSIERNISSPQSFHTLGSASTELKKKLSSASTNTTSPSIVNQIETAMVLIAMRFINRITELTTSSGALAVGTHEVRRNSSRFTAPYIVVVFVVPAYQFASLTQFPAETDERTQHKYEIPTATYVFDQTA</sequence>
<gene>
    <name evidence="1" type="ORF">CCAP1982_LOCUS6075</name>
</gene>
<dbReference type="Proteomes" id="UP000606786">
    <property type="component" value="Unassembled WGS sequence"/>
</dbReference>
<organism evidence="1 2">
    <name type="scientific">Ceratitis capitata</name>
    <name type="common">Mediterranean fruit fly</name>
    <name type="synonym">Tephritis capitata</name>
    <dbReference type="NCBI Taxonomy" id="7213"/>
    <lineage>
        <taxon>Eukaryota</taxon>
        <taxon>Metazoa</taxon>
        <taxon>Ecdysozoa</taxon>
        <taxon>Arthropoda</taxon>
        <taxon>Hexapoda</taxon>
        <taxon>Insecta</taxon>
        <taxon>Pterygota</taxon>
        <taxon>Neoptera</taxon>
        <taxon>Endopterygota</taxon>
        <taxon>Diptera</taxon>
        <taxon>Brachycera</taxon>
        <taxon>Muscomorpha</taxon>
        <taxon>Tephritoidea</taxon>
        <taxon>Tephritidae</taxon>
        <taxon>Ceratitis</taxon>
        <taxon>Ceratitis</taxon>
    </lineage>
</organism>
<protein>
    <submittedName>
        <fullName evidence="1">(Mediterranean fruit fly) hypothetical protein</fullName>
    </submittedName>
</protein>
<keyword evidence="2" id="KW-1185">Reference proteome</keyword>
<evidence type="ECO:0000313" key="2">
    <source>
        <dbReference type="Proteomes" id="UP000606786"/>
    </source>
</evidence>
<accession>A0A811UET2</accession>
<reference evidence="1" key="1">
    <citation type="submission" date="2020-11" db="EMBL/GenBank/DDBJ databases">
        <authorList>
            <person name="Whitehead M."/>
        </authorList>
    </citation>
    <scope>NUCLEOTIDE SEQUENCE</scope>
    <source>
        <strain evidence="1">EGII</strain>
    </source>
</reference>
<proteinExistence type="predicted"/>